<dbReference type="EMBL" id="CAJPWZ010002016">
    <property type="protein sequence ID" value="CAG2229152.1"/>
    <property type="molecule type" value="Genomic_DNA"/>
</dbReference>
<dbReference type="SUPFAM" id="SSF52821">
    <property type="entry name" value="Rhodanese/Cell cycle control phosphatase"/>
    <property type="match status" value="1"/>
</dbReference>
<dbReference type="SUPFAM" id="SSF52799">
    <property type="entry name" value="(Phosphotyrosine protein) phosphatases II"/>
    <property type="match status" value="1"/>
</dbReference>
<dbReference type="EC" id="3.1.3.48" evidence="10"/>
<dbReference type="PANTHER" id="PTHR10159:SF530">
    <property type="entry name" value="DUAL SPECIFICITY PROTEIN PHOSPHATASE DDB_G0271350-RELATED"/>
    <property type="match status" value="1"/>
</dbReference>
<dbReference type="InterPro" id="IPR020422">
    <property type="entry name" value="TYR_PHOSPHATASE_DUAL_dom"/>
</dbReference>
<feature type="domain" description="Tyrosine specific protein phosphatases" evidence="8">
    <location>
        <begin position="284"/>
        <end position="338"/>
    </location>
</feature>
<protein>
    <submittedName>
        <fullName evidence="10">DUSP1</fullName>
        <ecNumber evidence="10">3.1.3.16</ecNumber>
        <ecNumber evidence="10">3.1.3.48</ecNumber>
    </submittedName>
</protein>
<evidence type="ECO:0000259" key="9">
    <source>
        <dbReference type="PROSITE" id="PS50206"/>
    </source>
</evidence>
<dbReference type="InterPro" id="IPR029021">
    <property type="entry name" value="Prot-tyrosine_phosphatase-like"/>
</dbReference>
<dbReference type="PROSITE" id="PS50056">
    <property type="entry name" value="TYR_PHOSPHATASE_2"/>
    <property type="match status" value="1"/>
</dbReference>
<dbReference type="GO" id="GO:0017017">
    <property type="term" value="F:MAP kinase tyrosine/serine/threonine phosphatase activity"/>
    <property type="evidence" value="ECO:0007669"/>
    <property type="project" value="InterPro"/>
</dbReference>
<comment type="subcellular location">
    <subcellularLocation>
        <location evidence="1">Nucleus</location>
    </subcellularLocation>
</comment>
<evidence type="ECO:0000259" key="7">
    <source>
        <dbReference type="PROSITE" id="PS50054"/>
    </source>
</evidence>
<dbReference type="Pfam" id="PF00782">
    <property type="entry name" value="DSPc"/>
    <property type="match status" value="1"/>
</dbReference>
<dbReference type="InterPro" id="IPR000340">
    <property type="entry name" value="Dual-sp_phosphatase_cat-dom"/>
</dbReference>
<dbReference type="GO" id="GO:0043409">
    <property type="term" value="P:negative regulation of MAPK cascade"/>
    <property type="evidence" value="ECO:0007669"/>
    <property type="project" value="TreeGrafter"/>
</dbReference>
<feature type="domain" description="Rhodanese" evidence="9">
    <location>
        <begin position="77"/>
        <end position="194"/>
    </location>
</feature>
<dbReference type="SMART" id="SM00195">
    <property type="entry name" value="DSPc"/>
    <property type="match status" value="1"/>
</dbReference>
<dbReference type="InterPro" id="IPR036873">
    <property type="entry name" value="Rhodanese-like_dom_sf"/>
</dbReference>
<dbReference type="PROSITE" id="PS50206">
    <property type="entry name" value="RHODANESE_3"/>
    <property type="match status" value="1"/>
</dbReference>
<evidence type="ECO:0000256" key="3">
    <source>
        <dbReference type="ARBA" id="ARBA00022801"/>
    </source>
</evidence>
<evidence type="ECO:0000256" key="2">
    <source>
        <dbReference type="ARBA" id="ARBA00008601"/>
    </source>
</evidence>
<reference evidence="10" key="1">
    <citation type="submission" date="2021-03" db="EMBL/GenBank/DDBJ databases">
        <authorList>
            <person name="Bekaert M."/>
        </authorList>
    </citation>
    <scope>NUCLEOTIDE SEQUENCE</scope>
</reference>
<comment type="similarity">
    <text evidence="2">Belongs to the protein-tyrosine phosphatase family. Non-receptor class dual specificity subfamily.</text>
</comment>
<keyword evidence="5" id="KW-0539">Nucleus</keyword>
<dbReference type="InterPro" id="IPR000387">
    <property type="entry name" value="Tyr_Pase_dom"/>
</dbReference>
<dbReference type="GO" id="GO:0001706">
    <property type="term" value="P:endoderm formation"/>
    <property type="evidence" value="ECO:0007669"/>
    <property type="project" value="TreeGrafter"/>
</dbReference>
<dbReference type="FunFam" id="3.90.190.10:FF:000004">
    <property type="entry name" value="Protein phosphatase Slingshot homolog 2"/>
    <property type="match status" value="1"/>
</dbReference>
<dbReference type="InterPro" id="IPR008343">
    <property type="entry name" value="MKP"/>
</dbReference>
<dbReference type="PRINTS" id="PR01764">
    <property type="entry name" value="MAPKPHPHTASE"/>
</dbReference>
<dbReference type="SMART" id="SM00404">
    <property type="entry name" value="PTPc_motif"/>
    <property type="match status" value="1"/>
</dbReference>
<name>A0A8S3TCL1_MYTED</name>
<keyword evidence="4" id="KW-0904">Protein phosphatase</keyword>
<dbReference type="CDD" id="cd01446">
    <property type="entry name" value="DSP_MapKP"/>
    <property type="match status" value="1"/>
</dbReference>
<evidence type="ECO:0000313" key="11">
    <source>
        <dbReference type="Proteomes" id="UP000683360"/>
    </source>
</evidence>
<proteinExistence type="inferred from homology"/>
<dbReference type="OrthoDB" id="165342at2759"/>
<dbReference type="InterPro" id="IPR001763">
    <property type="entry name" value="Rhodanese-like_dom"/>
</dbReference>
<feature type="domain" description="Tyrosine-protein phosphatase" evidence="7">
    <location>
        <begin position="219"/>
        <end position="360"/>
    </location>
</feature>
<dbReference type="GO" id="GO:0004722">
    <property type="term" value="F:protein serine/threonine phosphatase activity"/>
    <property type="evidence" value="ECO:0007669"/>
    <property type="project" value="UniProtKB-EC"/>
</dbReference>
<evidence type="ECO:0000256" key="5">
    <source>
        <dbReference type="ARBA" id="ARBA00023242"/>
    </source>
</evidence>
<dbReference type="GO" id="GO:0005737">
    <property type="term" value="C:cytoplasm"/>
    <property type="evidence" value="ECO:0007669"/>
    <property type="project" value="TreeGrafter"/>
</dbReference>
<accession>A0A8S3TCL1</accession>
<evidence type="ECO:0000259" key="8">
    <source>
        <dbReference type="PROSITE" id="PS50056"/>
    </source>
</evidence>
<comment type="caution">
    <text evidence="10">The sequence shown here is derived from an EMBL/GenBank/DDBJ whole genome shotgun (WGS) entry which is preliminary data.</text>
</comment>
<evidence type="ECO:0000256" key="6">
    <source>
        <dbReference type="ARBA" id="ARBA00048336"/>
    </source>
</evidence>
<organism evidence="10 11">
    <name type="scientific">Mytilus edulis</name>
    <name type="common">Blue mussel</name>
    <dbReference type="NCBI Taxonomy" id="6550"/>
    <lineage>
        <taxon>Eukaryota</taxon>
        <taxon>Metazoa</taxon>
        <taxon>Spiralia</taxon>
        <taxon>Lophotrochozoa</taxon>
        <taxon>Mollusca</taxon>
        <taxon>Bivalvia</taxon>
        <taxon>Autobranchia</taxon>
        <taxon>Pteriomorphia</taxon>
        <taxon>Mytilida</taxon>
        <taxon>Mytiloidea</taxon>
        <taxon>Mytilidae</taxon>
        <taxon>Mytilinae</taxon>
        <taxon>Mytilus</taxon>
    </lineage>
</organism>
<dbReference type="InterPro" id="IPR003595">
    <property type="entry name" value="Tyr_Pase_cat"/>
</dbReference>
<dbReference type="Gene3D" id="3.90.190.10">
    <property type="entry name" value="Protein tyrosine phosphatase superfamily"/>
    <property type="match status" value="1"/>
</dbReference>
<evidence type="ECO:0000256" key="1">
    <source>
        <dbReference type="ARBA" id="ARBA00004123"/>
    </source>
</evidence>
<dbReference type="PROSITE" id="PS50054">
    <property type="entry name" value="TYR_PHOSPHATASE_DUAL"/>
    <property type="match status" value="1"/>
</dbReference>
<dbReference type="GO" id="GO:0004725">
    <property type="term" value="F:protein tyrosine phosphatase activity"/>
    <property type="evidence" value="ECO:0007669"/>
    <property type="project" value="UniProtKB-EC"/>
</dbReference>
<dbReference type="PRINTS" id="PR01908">
    <property type="entry name" value="ADSPHPHTASE"/>
</dbReference>
<dbReference type="AlphaFoldDB" id="A0A8S3TCL1"/>
<keyword evidence="11" id="KW-1185">Reference proteome</keyword>
<dbReference type="EC" id="3.1.3.16" evidence="10"/>
<keyword evidence="3 10" id="KW-0378">Hydrolase</keyword>
<dbReference type="Gene3D" id="3.40.250.10">
    <property type="entry name" value="Rhodanese-like domain"/>
    <property type="match status" value="1"/>
</dbReference>
<gene>
    <name evidence="10" type="ORF">MEDL_41999</name>
</gene>
<dbReference type="PANTHER" id="PTHR10159">
    <property type="entry name" value="DUAL SPECIFICITY PROTEIN PHOSPHATASE"/>
    <property type="match status" value="1"/>
</dbReference>
<sequence>MNEKSCDSPEVTIIHKHIQSCEWPQRNTNFRQIHNEILCSRDSIFISCQVFLMDNIPANSVEPEELVNHIKSQPECTLILDSRSFMSYNENHIVHSENVHCPPIVKRRSGGFVALENIVPCEVKRKQLESGIFRKIIVYDGDTCDLTSASKDSNLYSVLKSLRQQLVDKIDPGDICYLKGGFCDFQKLSPQLCVGQSHSFQTSHSLKPDQRVIDWITDQPVEILPHLYLGNFQHASQLDILQRLGITSLMNVSKSCKNCFEDMYEYMTIPVDDNDSADLSSWFDSAIAFIDDVKAKGGRVLVHCRAGVSRSVTICLAYLMFTAKIRLEAAFEHVRSKRSMISPSLNFMRQLEQFEKELDSSISLSTSSSDISMASSMDSSRDISSSDSCSHTGFEFTMSGSITSPTTPLLLPS</sequence>
<evidence type="ECO:0000313" key="10">
    <source>
        <dbReference type="EMBL" id="CAG2229152.1"/>
    </source>
</evidence>
<evidence type="ECO:0000256" key="4">
    <source>
        <dbReference type="ARBA" id="ARBA00022912"/>
    </source>
</evidence>
<comment type="catalytic activity">
    <reaction evidence="6">
        <text>O-phospho-L-threonyl-[protein] + H2O = L-threonyl-[protein] + phosphate</text>
        <dbReference type="Rhea" id="RHEA:47004"/>
        <dbReference type="Rhea" id="RHEA-COMP:11060"/>
        <dbReference type="Rhea" id="RHEA-COMP:11605"/>
        <dbReference type="ChEBI" id="CHEBI:15377"/>
        <dbReference type="ChEBI" id="CHEBI:30013"/>
        <dbReference type="ChEBI" id="CHEBI:43474"/>
        <dbReference type="ChEBI" id="CHEBI:61977"/>
        <dbReference type="EC" id="3.1.3.16"/>
    </reaction>
</comment>
<dbReference type="Proteomes" id="UP000683360">
    <property type="component" value="Unassembled WGS sequence"/>
</dbReference>
<dbReference type="GO" id="GO:0005634">
    <property type="term" value="C:nucleus"/>
    <property type="evidence" value="ECO:0007669"/>
    <property type="project" value="UniProtKB-SubCell"/>
</dbReference>